<dbReference type="Proteomes" id="UP000236291">
    <property type="component" value="Unassembled WGS sequence"/>
</dbReference>
<sequence length="128" mass="13911">MAANKASPFESSEMLARFLISTPLLPESWRLCSQANAAASNLRSFVAERVGPVVYVAFSGVEMAGGSDPSWRTLVPLKIIGGVPLFSSYGNKETEEPVMVHEGMLNLFSSLFNSIQNQVCLLKNLTDQ</sequence>
<dbReference type="AlphaFoldDB" id="A0A2K3N4S3"/>
<reference evidence="1 2" key="2">
    <citation type="journal article" date="2017" name="Front. Plant Sci.">
        <title>Gene Classification and Mining of Molecular Markers Useful in Red Clover (Trifolium pratense) Breeding.</title>
        <authorList>
            <person name="Istvanek J."/>
            <person name="Dluhosova J."/>
            <person name="Dluhos P."/>
            <person name="Patkova L."/>
            <person name="Nedelnik J."/>
            <person name="Repkova J."/>
        </authorList>
    </citation>
    <scope>NUCLEOTIDE SEQUENCE [LARGE SCALE GENOMIC DNA]</scope>
    <source>
        <strain evidence="2">cv. Tatra</strain>
        <tissue evidence="1">Young leaves</tissue>
    </source>
</reference>
<name>A0A2K3N4S3_TRIPR</name>
<dbReference type="PANTHER" id="PTHR47413">
    <property type="entry name" value="LIPASE-LIKE PAD4"/>
    <property type="match status" value="1"/>
</dbReference>
<dbReference type="EMBL" id="ASHM01016144">
    <property type="protein sequence ID" value="PNX97979.1"/>
    <property type="molecule type" value="Genomic_DNA"/>
</dbReference>
<comment type="caution">
    <text evidence="1">The sequence shown here is derived from an EMBL/GenBank/DDBJ whole genome shotgun (WGS) entry which is preliminary data.</text>
</comment>
<reference evidence="1 2" key="1">
    <citation type="journal article" date="2014" name="Am. J. Bot.">
        <title>Genome assembly and annotation for red clover (Trifolium pratense; Fabaceae).</title>
        <authorList>
            <person name="Istvanek J."/>
            <person name="Jaros M."/>
            <person name="Krenek A."/>
            <person name="Repkova J."/>
        </authorList>
    </citation>
    <scope>NUCLEOTIDE SEQUENCE [LARGE SCALE GENOMIC DNA]</scope>
    <source>
        <strain evidence="2">cv. Tatra</strain>
        <tissue evidence="1">Young leaves</tissue>
    </source>
</reference>
<dbReference type="PANTHER" id="PTHR47413:SF2">
    <property type="entry name" value="LIPASE-LIKE PAD4"/>
    <property type="match status" value="1"/>
</dbReference>
<organism evidence="1 2">
    <name type="scientific">Trifolium pratense</name>
    <name type="common">Red clover</name>
    <dbReference type="NCBI Taxonomy" id="57577"/>
    <lineage>
        <taxon>Eukaryota</taxon>
        <taxon>Viridiplantae</taxon>
        <taxon>Streptophyta</taxon>
        <taxon>Embryophyta</taxon>
        <taxon>Tracheophyta</taxon>
        <taxon>Spermatophyta</taxon>
        <taxon>Magnoliopsida</taxon>
        <taxon>eudicotyledons</taxon>
        <taxon>Gunneridae</taxon>
        <taxon>Pentapetalae</taxon>
        <taxon>rosids</taxon>
        <taxon>fabids</taxon>
        <taxon>Fabales</taxon>
        <taxon>Fabaceae</taxon>
        <taxon>Papilionoideae</taxon>
        <taxon>50 kb inversion clade</taxon>
        <taxon>NPAAA clade</taxon>
        <taxon>Hologalegina</taxon>
        <taxon>IRL clade</taxon>
        <taxon>Trifolieae</taxon>
        <taxon>Trifolium</taxon>
    </lineage>
</organism>
<evidence type="ECO:0000313" key="2">
    <source>
        <dbReference type="Proteomes" id="UP000236291"/>
    </source>
</evidence>
<protein>
    <submittedName>
        <fullName evidence="1">RCC1 and BTB domain-containing protein</fullName>
    </submittedName>
</protein>
<accession>A0A2K3N4S3</accession>
<proteinExistence type="predicted"/>
<gene>
    <name evidence="1" type="ORF">L195_g021219</name>
</gene>
<evidence type="ECO:0000313" key="1">
    <source>
        <dbReference type="EMBL" id="PNX97979.1"/>
    </source>
</evidence>